<keyword evidence="2" id="KW-1185">Reference proteome</keyword>
<dbReference type="AlphaFoldDB" id="A0A7W8HA10"/>
<dbReference type="Proteomes" id="UP000543642">
    <property type="component" value="Unassembled WGS sequence"/>
</dbReference>
<sequence length="60" mass="6939">MQEISVLDLQNLRHLIGGYETTHCKMENYAQEATDPQIKQFFQKAAQSAAQNKQQLLQFL</sequence>
<dbReference type="RefSeq" id="WP_183773480.1">
    <property type="nucleotide sequence ID" value="NZ_CAWVEG010000020.1"/>
</dbReference>
<gene>
    <name evidence="1" type="ORF">HNP82_001789</name>
</gene>
<evidence type="ECO:0000313" key="2">
    <source>
        <dbReference type="Proteomes" id="UP000543642"/>
    </source>
</evidence>
<comment type="caution">
    <text evidence="1">The sequence shown here is derived from an EMBL/GenBank/DDBJ whole genome shotgun (WGS) entry which is preliminary data.</text>
</comment>
<organism evidence="1 2">
    <name type="scientific">Catenibacillus scindens</name>
    <dbReference type="NCBI Taxonomy" id="673271"/>
    <lineage>
        <taxon>Bacteria</taxon>
        <taxon>Bacillati</taxon>
        <taxon>Bacillota</taxon>
        <taxon>Clostridia</taxon>
        <taxon>Lachnospirales</taxon>
        <taxon>Lachnospiraceae</taxon>
        <taxon>Catenibacillus</taxon>
    </lineage>
</organism>
<protein>
    <submittedName>
        <fullName evidence="1">Uncharacterized protein</fullName>
    </submittedName>
</protein>
<evidence type="ECO:0000313" key="1">
    <source>
        <dbReference type="EMBL" id="MBB5264661.1"/>
    </source>
</evidence>
<name>A0A7W8HA10_9FIRM</name>
<dbReference type="EMBL" id="JACHFW010000006">
    <property type="protein sequence ID" value="MBB5264661.1"/>
    <property type="molecule type" value="Genomic_DNA"/>
</dbReference>
<proteinExistence type="predicted"/>
<accession>A0A7W8HA10</accession>
<reference evidence="1 2" key="1">
    <citation type="submission" date="2020-08" db="EMBL/GenBank/DDBJ databases">
        <title>Genomic Encyclopedia of Type Strains, Phase IV (KMG-IV): sequencing the most valuable type-strain genomes for metagenomic binning, comparative biology and taxonomic classification.</title>
        <authorList>
            <person name="Goeker M."/>
        </authorList>
    </citation>
    <scope>NUCLEOTIDE SEQUENCE [LARGE SCALE GENOMIC DNA]</scope>
    <source>
        <strain evidence="1 2">DSM 106146</strain>
    </source>
</reference>